<accession>A0ABM7H7R8</accession>
<feature type="domain" description="Fibronectin type-III" evidence="2">
    <location>
        <begin position="1293"/>
        <end position="1387"/>
    </location>
</feature>
<dbReference type="GeneID" id="66131525"/>
<dbReference type="PROSITE" id="PS50853">
    <property type="entry name" value="FN3"/>
    <property type="match status" value="3"/>
</dbReference>
<dbReference type="CDD" id="cd00063">
    <property type="entry name" value="FN3"/>
    <property type="match status" value="3"/>
</dbReference>
<dbReference type="InterPro" id="IPR050964">
    <property type="entry name" value="Striated_Muscle_Regulatory"/>
</dbReference>
<dbReference type="InterPro" id="IPR003961">
    <property type="entry name" value="FN3_dom"/>
</dbReference>
<dbReference type="RefSeq" id="WP_221056855.1">
    <property type="nucleotide sequence ID" value="NZ_AP019781.1"/>
</dbReference>
<proteinExistence type="predicted"/>
<dbReference type="PANTHER" id="PTHR13817">
    <property type="entry name" value="TITIN"/>
    <property type="match status" value="1"/>
</dbReference>
<protein>
    <recommendedName>
        <fullName evidence="2">Fibronectin type-III domain-containing protein</fullName>
    </recommendedName>
</protein>
<gene>
    <name evidence="3" type="ORF">MchiMG62_19940</name>
</gene>
<sequence length="1542" mass="175728">MVTDTKYSDYIHLNAAFKDVFSFESDIDKESLWKRFIFTRSYKELLEHISFIFSDQRINERKGILLTGKYGVGKSHATGVLSHLLWDDFSAIQDMLTKAKRDMEETGSALYQFRQNHRFFPVILSGRDSGDVSDAKSFEYRLQIALERSLKKFGYSDQISEKTEFEKYSLWLQGLVADPKREEYLNLIENYIQQNSDFSSADELIDALDDSDIEGIRTITGFFNELDVPAPRHCDTSGYYDAVLAQLKKIDPSIAGIIIYWDEFTTVFSTAGKNNDANLLGLIQTWAEKASSNIYLYLISHQSPEALRGKYKALEDSLAKISDRFVVADIRMDKITTYHLIAESLRVSDRSGFSSFLSKLGFTTKEYSQISTVCSQVFGEVYHRDEQVIKRTIPLHLYSVYVAGKLADLIGSAERSIFQLIHSKTEIETPFGQKLGFAKFLEQEPSNGSMSWYTIDQVFDFFYSDLADYEFDSLTEANVVKPLNAFTHYYEVAKNMGDDALKVFKTVVLMEMLNAKTQDPVLLPTKKNISNALVMTNITDLDALLTSLVEKPILLAFDDERTGSKIFKTRYGGYDDEELEKAKQSLLKNSSFEKFLEYNQTKISQKIKEALLDEPRIANGHADITVWSGAGLARKKQKIKELDASSRLNLIVVIPEKPADYDLARHDLTSLSSTYKNAIFALYEGSYRKRYEKWIGACALEVLGQKRANRSIMDEAKRQIESEDDRLLSDLTRVSLFFRGATVTKADGFGTEVGLYISQIYNRGFDSLKYAEFWKAPKINSRDIFDSYGKTLGRKCFEEHKTYYVKKIMELFRDNRDNILVDPKLLLKGDESYTQSSPIYEIVTKIRQYVVKHNGNWISVRVMIEALELERPPYGLCGWMESLIIAYALAEFASESRLEVLTGNQTPSKDATKIIEAINDVIKNKNNDRKIRYGSILENKLAKKLREIFALEGEGKTTLPEVTFKIRERINSFYSLPLWTIPYAYQEPQKQLLRDLINSLNSLLLETNTDKDISESQIQSMLDKIQEIEYQKSTSVWNYCFSQKSVSDGMKAYLSLHYPRLLLAYPSVESLTQALKNEVKEDIWTWQEQRIADVLALLNRSTEPPETPQNVHSSLEPEGVVIVWDMPQSDSPLPTFYHIERGESTDAFQILSKKLADSTRYCDSGAAAGKTYYYRIIAENPAGKSEPSVEVMQKILPPPPQLPLRIHSEEEYIEISWESPDSTYEIKYYELSRGESPRDFNQIEQIPYNTNSRQDYDVEQGKKYYYRILAVNSAGKKGQWSVSTPAKLLVTTPPPPPQKASVVSEKDHIRVTWSHPENARDGVEEYCIYRNDGSGVTSVVHVGPSEETSWFDQKVRPGIVYSYTISSRNKAGESACVSAGSVRILPELPPIKLSVVEKGGYAQITWELLGDEYAIRNYDLRRGDSPGSLEILKSFNPKQNRFTDDSVLPRHIYYYDLIAWNSEGAHRGSGEAISFTPSVSIDIHAWEGTTKTLIETNSKLFITSLKGVISTITENGKLGGHESEDKKLLIRVKNFLEELADE</sequence>
<evidence type="ECO:0000313" key="4">
    <source>
        <dbReference type="Proteomes" id="UP000824969"/>
    </source>
</evidence>
<dbReference type="SMART" id="SM00060">
    <property type="entry name" value="FN3"/>
    <property type="match status" value="4"/>
</dbReference>
<evidence type="ECO:0000313" key="3">
    <source>
        <dbReference type="EMBL" id="BBL68813.1"/>
    </source>
</evidence>
<name>A0ABM7H7R8_9EURY</name>
<reference evidence="3 4" key="1">
    <citation type="submission" date="2019-06" db="EMBL/GenBank/DDBJ databases">
        <title>Complete genome sequence of Methanoculleus chikugoensis strain MG62.</title>
        <authorList>
            <person name="Asakawa S."/>
            <person name="Dianou D."/>
        </authorList>
    </citation>
    <scope>NUCLEOTIDE SEQUENCE [LARGE SCALE GENOMIC DNA]</scope>
    <source>
        <strain evidence="3 4">MG62</strain>
    </source>
</reference>
<evidence type="ECO:0000259" key="2">
    <source>
        <dbReference type="PROSITE" id="PS50853"/>
    </source>
</evidence>
<dbReference type="Proteomes" id="UP000824969">
    <property type="component" value="Chromosome"/>
</dbReference>
<dbReference type="EMBL" id="AP019781">
    <property type="protein sequence ID" value="BBL68813.1"/>
    <property type="molecule type" value="Genomic_DNA"/>
</dbReference>
<evidence type="ECO:0000256" key="1">
    <source>
        <dbReference type="ARBA" id="ARBA00022737"/>
    </source>
</evidence>
<feature type="domain" description="Fibronectin type-III" evidence="2">
    <location>
        <begin position="1104"/>
        <end position="1199"/>
    </location>
</feature>
<feature type="domain" description="Fibronectin type-III" evidence="2">
    <location>
        <begin position="1200"/>
        <end position="1291"/>
    </location>
</feature>
<dbReference type="PANTHER" id="PTHR13817:SF151">
    <property type="entry name" value="TITIN"/>
    <property type="match status" value="1"/>
</dbReference>
<keyword evidence="4" id="KW-1185">Reference proteome</keyword>
<organism evidence="3 4">
    <name type="scientific">Methanoculleus chikugoensis</name>
    <dbReference type="NCBI Taxonomy" id="118126"/>
    <lineage>
        <taxon>Archaea</taxon>
        <taxon>Methanobacteriati</taxon>
        <taxon>Methanobacteriota</taxon>
        <taxon>Stenosarchaea group</taxon>
        <taxon>Methanomicrobia</taxon>
        <taxon>Methanomicrobiales</taxon>
        <taxon>Methanomicrobiaceae</taxon>
        <taxon>Methanoculleus</taxon>
    </lineage>
</organism>
<keyword evidence="1" id="KW-0677">Repeat</keyword>